<evidence type="ECO:0000313" key="3">
    <source>
        <dbReference type="Proteomes" id="UP001642409"/>
    </source>
</evidence>
<dbReference type="Pfam" id="PF00078">
    <property type="entry name" value="RVT_1"/>
    <property type="match status" value="1"/>
</dbReference>
<evidence type="ECO:0000259" key="1">
    <source>
        <dbReference type="Pfam" id="PF00078"/>
    </source>
</evidence>
<dbReference type="InterPro" id="IPR000477">
    <property type="entry name" value="RT_dom"/>
</dbReference>
<organism evidence="2 3">
    <name type="scientific">Hexamita inflata</name>
    <dbReference type="NCBI Taxonomy" id="28002"/>
    <lineage>
        <taxon>Eukaryota</taxon>
        <taxon>Metamonada</taxon>
        <taxon>Diplomonadida</taxon>
        <taxon>Hexamitidae</taxon>
        <taxon>Hexamitinae</taxon>
        <taxon>Hexamita</taxon>
    </lineage>
</organism>
<protein>
    <submittedName>
        <fullName evidence="2">Reverse_transcriptase (RNA-dependent DNA polymerase)</fullName>
    </submittedName>
</protein>
<dbReference type="EMBL" id="CAXDID020000673">
    <property type="protein sequence ID" value="CAL6109683.1"/>
    <property type="molecule type" value="Genomic_DNA"/>
</dbReference>
<gene>
    <name evidence="2" type="ORF">HINF_LOCUS75562</name>
</gene>
<evidence type="ECO:0000313" key="2">
    <source>
        <dbReference type="EMBL" id="CAL6109683.1"/>
    </source>
</evidence>
<sequence>MYTPVHTESQNLLQVLTPTNLLRQLTNYYLVADSKAQLHSTLIMTKNLKIIILQSPKQNNKKQRKIKNGKPRNPEVVEEIYEAPKESSPEEIPIPEEKITMFTRTFKAKVADFIREYKFSKALQAIENTLTKEGMAKTSLDIKAIEEMRLRQLAKLFPTPSVVNINTTFRPYKHTYFQIKEKEVVDALHQLDISKTCGASGLSNQILRKLAENGRFVKILANAFEILINDPKQISQILPLFEFRVALIPKDDGTQRPLAINETMINVLSLIMLNRRDIFPHKFCEEVHTMNSDAMLSCKKAARKLADRNIILSLDLASAYNNVTIEAIINGMETQNVPPQIQLFVIGLIHIQAQNCIETQSKSLIQGSVISAVLFAYAFVSLKRDSNVQIMPTTRQLSFKKLTQQKWLQITQHDFSPYTACKSIRKNANRQPTTIQQNSWEQNTLTNQMTFVLISPPIFLSSPKNTNSLLTR</sequence>
<reference evidence="2 3" key="1">
    <citation type="submission" date="2024-07" db="EMBL/GenBank/DDBJ databases">
        <authorList>
            <person name="Akdeniz Z."/>
        </authorList>
    </citation>
    <scope>NUCLEOTIDE SEQUENCE [LARGE SCALE GENOMIC DNA]</scope>
</reference>
<keyword evidence="3" id="KW-1185">Reference proteome</keyword>
<accession>A0ABP1ML73</accession>
<comment type="caution">
    <text evidence="2">The sequence shown here is derived from an EMBL/GenBank/DDBJ whole genome shotgun (WGS) entry which is preliminary data.</text>
</comment>
<dbReference type="Proteomes" id="UP001642409">
    <property type="component" value="Unassembled WGS sequence"/>
</dbReference>
<proteinExistence type="predicted"/>
<feature type="domain" description="Reverse transcriptase" evidence="1">
    <location>
        <begin position="248"/>
        <end position="386"/>
    </location>
</feature>
<name>A0ABP1ML73_9EUKA</name>